<evidence type="ECO:0000256" key="5">
    <source>
        <dbReference type="ARBA" id="ARBA00022692"/>
    </source>
</evidence>
<comment type="caution">
    <text evidence="9">The sequence shown here is derived from an EMBL/GenBank/DDBJ whole genome shotgun (WGS) entry which is preliminary data.</text>
</comment>
<comment type="subcellular location">
    <subcellularLocation>
        <location evidence="1">Membrane</location>
        <topology evidence="1">Multi-pass membrane protein</topology>
    </subcellularLocation>
</comment>
<feature type="transmembrane region" description="Helical" evidence="8">
    <location>
        <begin position="79"/>
        <end position="103"/>
    </location>
</feature>
<feature type="transmembrane region" description="Helical" evidence="8">
    <location>
        <begin position="140"/>
        <end position="160"/>
    </location>
</feature>
<evidence type="ECO:0000256" key="2">
    <source>
        <dbReference type="ARBA" id="ARBA00007998"/>
    </source>
</evidence>
<feature type="transmembrane region" description="Helical" evidence="8">
    <location>
        <begin position="109"/>
        <end position="128"/>
    </location>
</feature>
<feature type="transmembrane region" description="Helical" evidence="8">
    <location>
        <begin position="343"/>
        <end position="363"/>
    </location>
</feature>
<keyword evidence="3" id="KW-0813">Transport</keyword>
<feature type="transmembrane region" description="Helical" evidence="8">
    <location>
        <begin position="5"/>
        <end position="26"/>
    </location>
</feature>
<sequence length="372" mass="42170">MSRFIFYLILINMMTSMVSLTPRILISGSGSGTILSLVLALIIGIVMTYILVSLFSHFPGLGLPEILEAYAPKWFAKPILLFFGLAWYTAGLFTLTIYTIIIIRFLTPAMSLYTIVLTFVIVVTFGVFMKAHNILYMSEIIFVVVVPFIVFIQMKGYFSRDLNWDYVRVALMEINHLPDYGAFTSSLFIVVGTANLVIFNRVFTQLKKPTGKGITLLGFFLAYVLATTYFLPIGFTGYDAIKNTMFPWIMTSDSIRMKFGVIERIVFLFIGSFLALGVVSIIMHWHVSIQLLSSVLYSERFKWKSFNLTSPLLIVIFWAVAMTVVVKITTDGLFKYVSMFDNYFTPALLTLLIFCLLSARKGAASKWRKSKK</sequence>
<reference evidence="9 10" key="1">
    <citation type="submission" date="2023-06" db="EMBL/GenBank/DDBJ databases">
        <title>Sporosarcina sp. nov., isolated from Korean traditional fermented seafood 'Jeotgal'.</title>
        <authorList>
            <person name="Yang A.I."/>
            <person name="Shin N.-R."/>
        </authorList>
    </citation>
    <scope>NUCLEOTIDE SEQUENCE [LARGE SCALE GENOMIC DNA]</scope>
    <source>
        <strain evidence="9 10">KCTC43456</strain>
    </source>
</reference>
<dbReference type="AlphaFoldDB" id="A0AAW9A928"/>
<comment type="similarity">
    <text evidence="2">Belongs to the amino acid-polyamine-organocation (APC) superfamily. Spore germination protein (SGP) (TC 2.A.3.9) family.</text>
</comment>
<name>A0AAW9A928_9BACL</name>
<dbReference type="PANTHER" id="PTHR34975:SF2">
    <property type="entry name" value="SPORE GERMINATION PROTEIN A2"/>
    <property type="match status" value="1"/>
</dbReference>
<dbReference type="EMBL" id="JAUBDJ010000008">
    <property type="protein sequence ID" value="MDW0117917.1"/>
    <property type="molecule type" value="Genomic_DNA"/>
</dbReference>
<organism evidence="9 10">
    <name type="scientific">Sporosarcina thermotolerans</name>
    <dbReference type="NCBI Taxonomy" id="633404"/>
    <lineage>
        <taxon>Bacteria</taxon>
        <taxon>Bacillati</taxon>
        <taxon>Bacillota</taxon>
        <taxon>Bacilli</taxon>
        <taxon>Bacillales</taxon>
        <taxon>Caryophanaceae</taxon>
        <taxon>Sporosarcina</taxon>
    </lineage>
</organism>
<evidence type="ECO:0000256" key="8">
    <source>
        <dbReference type="SAM" id="Phobius"/>
    </source>
</evidence>
<keyword evidence="7 8" id="KW-0472">Membrane</keyword>
<keyword evidence="10" id="KW-1185">Reference proteome</keyword>
<keyword evidence="4" id="KW-0309">Germination</keyword>
<evidence type="ECO:0000256" key="6">
    <source>
        <dbReference type="ARBA" id="ARBA00022989"/>
    </source>
</evidence>
<dbReference type="GO" id="GO:0016020">
    <property type="term" value="C:membrane"/>
    <property type="evidence" value="ECO:0007669"/>
    <property type="project" value="UniProtKB-SubCell"/>
</dbReference>
<evidence type="ECO:0000313" key="10">
    <source>
        <dbReference type="Proteomes" id="UP001271648"/>
    </source>
</evidence>
<dbReference type="Pfam" id="PF03845">
    <property type="entry name" value="Spore_permease"/>
    <property type="match status" value="1"/>
</dbReference>
<feature type="transmembrane region" description="Helical" evidence="8">
    <location>
        <begin position="265"/>
        <end position="287"/>
    </location>
</feature>
<dbReference type="RefSeq" id="WP_317941002.1">
    <property type="nucleotide sequence ID" value="NZ_JAUBDJ010000008.1"/>
</dbReference>
<proteinExistence type="inferred from homology"/>
<keyword evidence="6 8" id="KW-1133">Transmembrane helix</keyword>
<feature type="transmembrane region" description="Helical" evidence="8">
    <location>
        <begin position="214"/>
        <end position="235"/>
    </location>
</feature>
<dbReference type="GO" id="GO:0009847">
    <property type="term" value="P:spore germination"/>
    <property type="evidence" value="ECO:0007669"/>
    <property type="project" value="InterPro"/>
</dbReference>
<accession>A0AAW9A928</accession>
<dbReference type="PANTHER" id="PTHR34975">
    <property type="entry name" value="SPORE GERMINATION PROTEIN A2"/>
    <property type="match status" value="1"/>
</dbReference>
<evidence type="ECO:0000313" key="9">
    <source>
        <dbReference type="EMBL" id="MDW0117917.1"/>
    </source>
</evidence>
<feature type="transmembrane region" description="Helical" evidence="8">
    <location>
        <begin position="308"/>
        <end position="328"/>
    </location>
</feature>
<keyword evidence="5 8" id="KW-0812">Transmembrane</keyword>
<dbReference type="Proteomes" id="UP001271648">
    <property type="component" value="Unassembled WGS sequence"/>
</dbReference>
<protein>
    <submittedName>
        <fullName evidence="9">GerAB/ArcD/ProY family transporter</fullName>
    </submittedName>
</protein>
<dbReference type="InterPro" id="IPR004761">
    <property type="entry name" value="Spore_GerAB"/>
</dbReference>
<gene>
    <name evidence="9" type="ORF">QTL97_13310</name>
</gene>
<evidence type="ECO:0000256" key="3">
    <source>
        <dbReference type="ARBA" id="ARBA00022448"/>
    </source>
</evidence>
<evidence type="ECO:0000256" key="7">
    <source>
        <dbReference type="ARBA" id="ARBA00023136"/>
    </source>
</evidence>
<evidence type="ECO:0000256" key="1">
    <source>
        <dbReference type="ARBA" id="ARBA00004141"/>
    </source>
</evidence>
<feature type="transmembrane region" description="Helical" evidence="8">
    <location>
        <begin position="180"/>
        <end position="202"/>
    </location>
</feature>
<feature type="transmembrane region" description="Helical" evidence="8">
    <location>
        <begin position="32"/>
        <end position="58"/>
    </location>
</feature>
<evidence type="ECO:0000256" key="4">
    <source>
        <dbReference type="ARBA" id="ARBA00022544"/>
    </source>
</evidence>